<keyword evidence="3" id="KW-1185">Reference proteome</keyword>
<dbReference type="InterPro" id="IPR007345">
    <property type="entry name" value="Polysacch_pyruvyl_Trfase"/>
</dbReference>
<dbReference type="EMBL" id="JBHTBH010000005">
    <property type="protein sequence ID" value="MFC7328659.1"/>
    <property type="molecule type" value="Genomic_DNA"/>
</dbReference>
<name>A0ABW2KH69_9ACTN</name>
<reference evidence="3" key="1">
    <citation type="journal article" date="2019" name="Int. J. Syst. Evol. Microbiol.">
        <title>The Global Catalogue of Microorganisms (GCM) 10K type strain sequencing project: providing services to taxonomists for standard genome sequencing and annotation.</title>
        <authorList>
            <consortium name="The Broad Institute Genomics Platform"/>
            <consortium name="The Broad Institute Genome Sequencing Center for Infectious Disease"/>
            <person name="Wu L."/>
            <person name="Ma J."/>
        </authorList>
    </citation>
    <scope>NUCLEOTIDE SEQUENCE [LARGE SCALE GENOMIC DNA]</scope>
    <source>
        <strain evidence="3">CGMCC 4.7382</strain>
    </source>
</reference>
<evidence type="ECO:0000259" key="1">
    <source>
        <dbReference type="Pfam" id="PF04230"/>
    </source>
</evidence>
<evidence type="ECO:0000313" key="2">
    <source>
        <dbReference type="EMBL" id="MFC7328659.1"/>
    </source>
</evidence>
<feature type="domain" description="Polysaccharide pyruvyl transferase" evidence="1">
    <location>
        <begin position="187"/>
        <end position="224"/>
    </location>
</feature>
<dbReference type="RefSeq" id="WP_379871306.1">
    <property type="nucleotide sequence ID" value="NZ_JBHTBH010000005.1"/>
</dbReference>
<accession>A0ABW2KH69</accession>
<protein>
    <submittedName>
        <fullName evidence="2">Polysaccharide pyruvyl transferase family protein</fullName>
    </submittedName>
</protein>
<dbReference type="GO" id="GO:0016740">
    <property type="term" value="F:transferase activity"/>
    <property type="evidence" value="ECO:0007669"/>
    <property type="project" value="UniProtKB-KW"/>
</dbReference>
<gene>
    <name evidence="2" type="ORF">ACFQRF_12985</name>
</gene>
<organism evidence="2 3">
    <name type="scientific">Marinactinospora rubrisoli</name>
    <dbReference type="NCBI Taxonomy" id="2715399"/>
    <lineage>
        <taxon>Bacteria</taxon>
        <taxon>Bacillati</taxon>
        <taxon>Actinomycetota</taxon>
        <taxon>Actinomycetes</taxon>
        <taxon>Streptosporangiales</taxon>
        <taxon>Nocardiopsidaceae</taxon>
        <taxon>Marinactinospora</taxon>
    </lineage>
</organism>
<dbReference type="Pfam" id="PF04230">
    <property type="entry name" value="PS_pyruv_trans"/>
    <property type="match status" value="1"/>
</dbReference>
<evidence type="ECO:0000313" key="3">
    <source>
        <dbReference type="Proteomes" id="UP001596540"/>
    </source>
</evidence>
<dbReference type="Proteomes" id="UP001596540">
    <property type="component" value="Unassembled WGS sequence"/>
</dbReference>
<proteinExistence type="predicted"/>
<comment type="caution">
    <text evidence="2">The sequence shown here is derived from an EMBL/GenBank/DDBJ whole genome shotgun (WGS) entry which is preliminary data.</text>
</comment>
<sequence length="297" mass="32039">MRVLITGWFSFLHGEATAGDVGSAAAVETALHGAGVACDIAWSPAFRPDGLRLEDAAPERYSHLLFVCGPAHGPQVRTLHRRYARCRRIAAGVSIVDPDDPAVRGFHRVIARDRPGAPARPDLAYGAPRDATPPVVGVAAAPEQPEYGGRSGHGVVHRRIAAWLTARDCARVPLDTRLDRADWRHCATVPQFEALVRRLDMVVTTRLHGLVFALRNGVPALAVDPVAGGAKVGAQARVWDWPVAIAARSGEPPRASRLDELWRWCRSPDARERLAGLARPLEGGGPVVTEVLRVLGR</sequence>
<keyword evidence="2" id="KW-0808">Transferase</keyword>